<gene>
    <name evidence="2" type="ORF">RB653_010025</name>
</gene>
<dbReference type="AlphaFoldDB" id="A0AAN7TJI0"/>
<proteinExistence type="predicted"/>
<sequence>MTIISSISSLGKISNNKNQNNFNTNNIKSINNPNIIQGSNENTRLISGVLELVGGLSIVLGFVVGALGL</sequence>
<keyword evidence="1" id="KW-0472">Membrane</keyword>
<evidence type="ECO:0000313" key="3">
    <source>
        <dbReference type="Proteomes" id="UP001344447"/>
    </source>
</evidence>
<accession>A0AAN7TJI0</accession>
<keyword evidence="1" id="KW-0812">Transmembrane</keyword>
<comment type="caution">
    <text evidence="2">The sequence shown here is derived from an EMBL/GenBank/DDBJ whole genome shotgun (WGS) entry which is preliminary data.</text>
</comment>
<protein>
    <submittedName>
        <fullName evidence="2">Uncharacterized protein</fullName>
    </submittedName>
</protein>
<feature type="transmembrane region" description="Helical" evidence="1">
    <location>
        <begin position="45"/>
        <end position="67"/>
    </location>
</feature>
<keyword evidence="1" id="KW-1133">Transmembrane helix</keyword>
<reference evidence="2 3" key="1">
    <citation type="submission" date="2023-11" db="EMBL/GenBank/DDBJ databases">
        <title>Dfirmibasis_genome.</title>
        <authorList>
            <person name="Edelbroek B."/>
            <person name="Kjellin J."/>
            <person name="Jerlstrom-Hultqvist J."/>
            <person name="Soderbom F."/>
        </authorList>
    </citation>
    <scope>NUCLEOTIDE SEQUENCE [LARGE SCALE GENOMIC DNA]</scope>
    <source>
        <strain evidence="2 3">TNS-C-14</strain>
    </source>
</reference>
<name>A0AAN7TJI0_9MYCE</name>
<dbReference type="EMBL" id="JAVFKY010000006">
    <property type="protein sequence ID" value="KAK5574772.1"/>
    <property type="molecule type" value="Genomic_DNA"/>
</dbReference>
<organism evidence="2 3">
    <name type="scientific">Dictyostelium firmibasis</name>
    <dbReference type="NCBI Taxonomy" id="79012"/>
    <lineage>
        <taxon>Eukaryota</taxon>
        <taxon>Amoebozoa</taxon>
        <taxon>Evosea</taxon>
        <taxon>Eumycetozoa</taxon>
        <taxon>Dictyostelia</taxon>
        <taxon>Dictyosteliales</taxon>
        <taxon>Dictyosteliaceae</taxon>
        <taxon>Dictyostelium</taxon>
    </lineage>
</organism>
<keyword evidence="3" id="KW-1185">Reference proteome</keyword>
<evidence type="ECO:0000313" key="2">
    <source>
        <dbReference type="EMBL" id="KAK5574772.1"/>
    </source>
</evidence>
<dbReference type="Proteomes" id="UP001344447">
    <property type="component" value="Unassembled WGS sequence"/>
</dbReference>
<evidence type="ECO:0000256" key="1">
    <source>
        <dbReference type="SAM" id="Phobius"/>
    </source>
</evidence>